<evidence type="ECO:0000313" key="1">
    <source>
        <dbReference type="EMBL" id="KUG29444.1"/>
    </source>
</evidence>
<protein>
    <submittedName>
        <fullName evidence="1">Uncharacterized protein</fullName>
    </submittedName>
</protein>
<sequence>MGAQGPADLLALQRVGWPARRMVIISNDYTAAKSPLPGDGRPRAVSDAA</sequence>
<reference evidence="1" key="1">
    <citation type="journal article" date="2015" name="Proc. Natl. Acad. Sci. U.S.A.">
        <title>Networks of energetic and metabolic interactions define dynamics in microbial communities.</title>
        <authorList>
            <person name="Embree M."/>
            <person name="Liu J.K."/>
            <person name="Al-Bassam M.M."/>
            <person name="Zengler K."/>
        </authorList>
    </citation>
    <scope>NUCLEOTIDE SEQUENCE</scope>
</reference>
<organism evidence="1">
    <name type="scientific">hydrocarbon metagenome</name>
    <dbReference type="NCBI Taxonomy" id="938273"/>
    <lineage>
        <taxon>unclassified sequences</taxon>
        <taxon>metagenomes</taxon>
        <taxon>ecological metagenomes</taxon>
    </lineage>
</organism>
<dbReference type="AlphaFoldDB" id="A0A0W8G8F9"/>
<gene>
    <name evidence="1" type="ORF">ASZ90_000662</name>
</gene>
<proteinExistence type="predicted"/>
<name>A0A0W8G8F9_9ZZZZ</name>
<dbReference type="EMBL" id="LNQE01000083">
    <property type="protein sequence ID" value="KUG29444.1"/>
    <property type="molecule type" value="Genomic_DNA"/>
</dbReference>
<comment type="caution">
    <text evidence="1">The sequence shown here is derived from an EMBL/GenBank/DDBJ whole genome shotgun (WGS) entry which is preliminary data.</text>
</comment>
<accession>A0A0W8G8F9</accession>